<organism evidence="8 9">
    <name type="scientific">Zobellia uliginosa</name>
    <dbReference type="NCBI Taxonomy" id="143224"/>
    <lineage>
        <taxon>Bacteria</taxon>
        <taxon>Pseudomonadati</taxon>
        <taxon>Bacteroidota</taxon>
        <taxon>Flavobacteriia</taxon>
        <taxon>Flavobacteriales</taxon>
        <taxon>Flavobacteriaceae</taxon>
        <taxon>Zobellia</taxon>
    </lineage>
</organism>
<sequence length="559" mass="63846">MKKLYNYIILVVLLISGCTKDLDLYPLDSISDATFWETADDFKLASNNLYYSLSQQKIEADVESEIAYFTDNSISNGTYVVSDTDSKWNTPYTYIRQCNKIFAEAENSGKLEDADVKRFVAEAKFFRAWNYWMLFRLYGGVPLIKDVPDIDSEGLYDARATRKETVDFMLQDLTDASLDLPLKSSLASADVGRITKGAALALKARIALFEGTWGKYHGADDGGYLDVAIASASEVIDSNEFSLFTGKGAESYRYLFIEEGDDSPESILDSRYEVNVRGQNFSDRILGGEYIPTKKLADEYLCTDGLPIDKSDDFNGYDTRTSEYENRDPRMEMTFVRPGSSVVWSLFPEPIESWPFFPSRNGNTGYMTNKYRSENEFGNTTQQNQFGWDTHVIRYAEVLLIYAEALYEKNGSISDIDLDKSINVIRDRVGMLPLKNTFVSSNGLDMKEEIRRERTVELALEGYRYDDLRRWKIAEEVLPQTVLGIKIVGSQWGTDPIIINDDDKNIYLKEDYQSRTDANGFLIVEPSERRYFDAGKHYLRPLPTREININPKLEQNPGW</sequence>
<evidence type="ECO:0000259" key="6">
    <source>
        <dbReference type="Pfam" id="PF07980"/>
    </source>
</evidence>
<feature type="domain" description="RagB/SusD" evidence="6">
    <location>
        <begin position="287"/>
        <end position="559"/>
    </location>
</feature>
<dbReference type="SUPFAM" id="SSF48452">
    <property type="entry name" value="TPR-like"/>
    <property type="match status" value="1"/>
</dbReference>
<dbReference type="Pfam" id="PF14322">
    <property type="entry name" value="SusD-like_3"/>
    <property type="match status" value="1"/>
</dbReference>
<comment type="subcellular location">
    <subcellularLocation>
        <location evidence="1">Cell outer membrane</location>
    </subcellularLocation>
</comment>
<reference evidence="8 9" key="1">
    <citation type="submission" date="2017-01" db="EMBL/GenBank/DDBJ databases">
        <authorList>
            <person name="Varghese N."/>
            <person name="Submissions S."/>
        </authorList>
    </citation>
    <scope>NUCLEOTIDE SEQUENCE [LARGE SCALE GENOMIC DNA]</scope>
    <source>
        <strain evidence="8 9">DSM 2061</strain>
    </source>
</reference>
<comment type="caution">
    <text evidence="8">The sequence shown here is derived from an EMBL/GenBank/DDBJ whole genome shotgun (WGS) entry which is preliminary data.</text>
</comment>
<dbReference type="RefSeq" id="WP_076454421.1">
    <property type="nucleotide sequence ID" value="NZ_FTOB01000002.1"/>
</dbReference>
<protein>
    <submittedName>
        <fullName evidence="8">Starch-binding associating with outer membrane</fullName>
    </submittedName>
</protein>
<comment type="similarity">
    <text evidence="2">Belongs to the SusD family.</text>
</comment>
<proteinExistence type="inferred from homology"/>
<dbReference type="PROSITE" id="PS51257">
    <property type="entry name" value="PROKAR_LIPOPROTEIN"/>
    <property type="match status" value="1"/>
</dbReference>
<dbReference type="Pfam" id="PF07980">
    <property type="entry name" value="SusD_RagB"/>
    <property type="match status" value="1"/>
</dbReference>
<dbReference type="EMBL" id="FTOB01000002">
    <property type="protein sequence ID" value="SIS54127.1"/>
    <property type="molecule type" value="Genomic_DNA"/>
</dbReference>
<evidence type="ECO:0000259" key="7">
    <source>
        <dbReference type="Pfam" id="PF14322"/>
    </source>
</evidence>
<dbReference type="Gene3D" id="1.25.40.390">
    <property type="match status" value="1"/>
</dbReference>
<dbReference type="Proteomes" id="UP000185728">
    <property type="component" value="Unassembled WGS sequence"/>
</dbReference>
<evidence type="ECO:0000313" key="9">
    <source>
        <dbReference type="Proteomes" id="UP000185728"/>
    </source>
</evidence>
<keyword evidence="9" id="KW-1185">Reference proteome</keyword>
<name>A0ABY1KS96_9FLAO</name>
<dbReference type="InterPro" id="IPR011990">
    <property type="entry name" value="TPR-like_helical_dom_sf"/>
</dbReference>
<gene>
    <name evidence="8" type="ORF">SAMN05421766_102638</name>
</gene>
<dbReference type="InterPro" id="IPR012944">
    <property type="entry name" value="SusD_RagB_dom"/>
</dbReference>
<evidence type="ECO:0000256" key="5">
    <source>
        <dbReference type="ARBA" id="ARBA00023237"/>
    </source>
</evidence>
<feature type="domain" description="SusD-like N-terminal" evidence="7">
    <location>
        <begin position="63"/>
        <end position="208"/>
    </location>
</feature>
<keyword evidence="5" id="KW-0998">Cell outer membrane</keyword>
<keyword evidence="4" id="KW-0472">Membrane</keyword>
<evidence type="ECO:0000256" key="2">
    <source>
        <dbReference type="ARBA" id="ARBA00006275"/>
    </source>
</evidence>
<evidence type="ECO:0000256" key="1">
    <source>
        <dbReference type="ARBA" id="ARBA00004442"/>
    </source>
</evidence>
<dbReference type="InterPro" id="IPR033985">
    <property type="entry name" value="SusD-like_N"/>
</dbReference>
<accession>A0ABY1KS96</accession>
<evidence type="ECO:0000256" key="4">
    <source>
        <dbReference type="ARBA" id="ARBA00023136"/>
    </source>
</evidence>
<evidence type="ECO:0000256" key="3">
    <source>
        <dbReference type="ARBA" id="ARBA00022729"/>
    </source>
</evidence>
<evidence type="ECO:0000313" key="8">
    <source>
        <dbReference type="EMBL" id="SIS54127.1"/>
    </source>
</evidence>
<keyword evidence="3" id="KW-0732">Signal</keyword>